<keyword evidence="2" id="KW-0418">Kinase</keyword>
<evidence type="ECO:0000313" key="7">
    <source>
        <dbReference type="EMBL" id="KAF8394137.1"/>
    </source>
</evidence>
<feature type="region of interest" description="Disordered" evidence="5">
    <location>
        <begin position="1"/>
        <end position="22"/>
    </location>
</feature>
<organism evidence="7 8">
    <name type="scientific">Tetracentron sinense</name>
    <name type="common">Spur-leaf</name>
    <dbReference type="NCBI Taxonomy" id="13715"/>
    <lineage>
        <taxon>Eukaryota</taxon>
        <taxon>Viridiplantae</taxon>
        <taxon>Streptophyta</taxon>
        <taxon>Embryophyta</taxon>
        <taxon>Tracheophyta</taxon>
        <taxon>Spermatophyta</taxon>
        <taxon>Magnoliopsida</taxon>
        <taxon>Trochodendrales</taxon>
        <taxon>Trochodendraceae</taxon>
        <taxon>Tetracentron</taxon>
    </lineage>
</organism>
<dbReference type="PROSITE" id="PS00107">
    <property type="entry name" value="PROTEIN_KINASE_ATP"/>
    <property type="match status" value="1"/>
</dbReference>
<dbReference type="Gene3D" id="1.10.510.10">
    <property type="entry name" value="Transferase(Phosphotransferase) domain 1"/>
    <property type="match status" value="1"/>
</dbReference>
<feature type="compositionally biased region" description="Basic and acidic residues" evidence="5">
    <location>
        <begin position="269"/>
        <end position="278"/>
    </location>
</feature>
<dbReference type="AlphaFoldDB" id="A0A834YTK4"/>
<dbReference type="SUPFAM" id="SSF56112">
    <property type="entry name" value="Protein kinase-like (PK-like)"/>
    <property type="match status" value="1"/>
</dbReference>
<keyword evidence="3" id="KW-0472">Membrane</keyword>
<accession>A0A834YTK4</accession>
<feature type="binding site" evidence="4">
    <location>
        <position position="342"/>
    </location>
    <ligand>
        <name>ATP</name>
        <dbReference type="ChEBI" id="CHEBI:30616"/>
    </ligand>
</feature>
<dbReference type="PANTHER" id="PTHR47985:SF31">
    <property type="entry name" value="SERINE_THREONINE-PROTEIN KINASE PBL26-RELATED"/>
    <property type="match status" value="1"/>
</dbReference>
<name>A0A834YTK4_TETSI</name>
<gene>
    <name evidence="7" type="ORF">HHK36_020343</name>
</gene>
<evidence type="ECO:0000256" key="3">
    <source>
        <dbReference type="ARBA" id="ARBA00023136"/>
    </source>
</evidence>
<feature type="domain" description="Protein kinase" evidence="6">
    <location>
        <begin position="313"/>
        <end position="562"/>
    </location>
</feature>
<dbReference type="Pfam" id="PF07714">
    <property type="entry name" value="PK_Tyr_Ser-Thr"/>
    <property type="match status" value="1"/>
</dbReference>
<feature type="region of interest" description="Disordered" evidence="5">
    <location>
        <begin position="525"/>
        <end position="562"/>
    </location>
</feature>
<evidence type="ECO:0000256" key="2">
    <source>
        <dbReference type="ARBA" id="ARBA00022527"/>
    </source>
</evidence>
<feature type="region of interest" description="Disordered" evidence="5">
    <location>
        <begin position="242"/>
        <end position="287"/>
    </location>
</feature>
<sequence>MEAPAVATAVGGGSSSRPLDPNNSYIVALGINRRSGDLVKPNGDFRLNSTDVKDASSFQGEPALYYSSEELEKSSDPLRSGQEPSLVPVWVNLSGLLLNLFNPKDLSSIGSSLGRVLQFLWMGPPRNISRPSLARICVEIDVSKYKIHRFRKNVMDEEDEIENLVTGGISNPIDLDPVLEKNDNYSNLNLAATTSVCESSTKSWPLLLFVGLLFLVLLFAPPADQLKISMASSLPTRRLLADSSTTSQSTMNLNHQQTKNSSVSTSKQFEAENTKPRAAETTNKKVTANKSGNGNIAARTFTFCELASATKNFRQECLVGEGGFGRVYKGRLENNGQVVAVKQLDRNGLQGNREFLVEVLILSLLHHENLVNLIGYCADGEQRLLVYEYMPLGSVEDHLLDISPDQKPLGWFTRMKIASGAARGLEYLHDTANPPAQPIFKDPKRFQEMADPLLQGDFPVRGLNQAVAIAAMCLQEEAMVRPLISDVVTALSFLSIVPDKAPSVPLPLPSPLAEEKIWSDYYDHRHEDSPEERQRAVAEAMEWGSNSRKNNRRSQGRGCSSL</sequence>
<dbReference type="PROSITE" id="PS50011">
    <property type="entry name" value="PROTEIN_KINASE_DOM"/>
    <property type="match status" value="1"/>
</dbReference>
<keyword evidence="2" id="KW-0808">Transferase</keyword>
<evidence type="ECO:0000259" key="6">
    <source>
        <dbReference type="PROSITE" id="PS50011"/>
    </source>
</evidence>
<proteinExistence type="predicted"/>
<evidence type="ECO:0000313" key="8">
    <source>
        <dbReference type="Proteomes" id="UP000655225"/>
    </source>
</evidence>
<reference evidence="7 8" key="1">
    <citation type="submission" date="2020-04" db="EMBL/GenBank/DDBJ databases">
        <title>Plant Genome Project.</title>
        <authorList>
            <person name="Zhang R.-G."/>
        </authorList>
    </citation>
    <scope>NUCLEOTIDE SEQUENCE [LARGE SCALE GENOMIC DNA]</scope>
    <source>
        <strain evidence="7">YNK0</strain>
        <tissue evidence="7">Leaf</tissue>
    </source>
</reference>
<dbReference type="FunFam" id="3.30.200.20:FF:000248">
    <property type="entry name" value="Serine/threonine-protein kinase PBS1"/>
    <property type="match status" value="1"/>
</dbReference>
<dbReference type="GO" id="GO:0004674">
    <property type="term" value="F:protein serine/threonine kinase activity"/>
    <property type="evidence" value="ECO:0007669"/>
    <property type="project" value="UniProtKB-KW"/>
</dbReference>
<dbReference type="OrthoDB" id="4062651at2759"/>
<feature type="compositionally biased region" description="Basic and acidic residues" evidence="5">
    <location>
        <begin position="525"/>
        <end position="536"/>
    </location>
</feature>
<evidence type="ECO:0000256" key="4">
    <source>
        <dbReference type="PROSITE-ProRule" id="PRU10141"/>
    </source>
</evidence>
<dbReference type="InterPro" id="IPR001245">
    <property type="entry name" value="Ser-Thr/Tyr_kinase_cat_dom"/>
</dbReference>
<keyword evidence="2" id="KW-0723">Serine/threonine-protein kinase</keyword>
<dbReference type="GO" id="GO:0005524">
    <property type="term" value="F:ATP binding"/>
    <property type="evidence" value="ECO:0007669"/>
    <property type="project" value="UniProtKB-UniRule"/>
</dbReference>
<dbReference type="EMBL" id="JABCRI010000014">
    <property type="protein sequence ID" value="KAF8394137.1"/>
    <property type="molecule type" value="Genomic_DNA"/>
</dbReference>
<feature type="compositionally biased region" description="Polar residues" evidence="5">
    <location>
        <begin position="242"/>
        <end position="268"/>
    </location>
</feature>
<dbReference type="PANTHER" id="PTHR47985">
    <property type="entry name" value="OS07G0668900 PROTEIN"/>
    <property type="match status" value="1"/>
</dbReference>
<comment type="subcellular location">
    <subcellularLocation>
        <location evidence="1">Membrane</location>
    </subcellularLocation>
</comment>
<evidence type="ECO:0000256" key="1">
    <source>
        <dbReference type="ARBA" id="ARBA00004370"/>
    </source>
</evidence>
<dbReference type="InterPro" id="IPR017441">
    <property type="entry name" value="Protein_kinase_ATP_BS"/>
</dbReference>
<dbReference type="Proteomes" id="UP000655225">
    <property type="component" value="Unassembled WGS sequence"/>
</dbReference>
<keyword evidence="4" id="KW-0067">ATP-binding</keyword>
<dbReference type="InterPro" id="IPR000719">
    <property type="entry name" value="Prot_kinase_dom"/>
</dbReference>
<keyword evidence="8" id="KW-1185">Reference proteome</keyword>
<dbReference type="InterPro" id="IPR011009">
    <property type="entry name" value="Kinase-like_dom_sf"/>
</dbReference>
<keyword evidence="4" id="KW-0547">Nucleotide-binding</keyword>
<comment type="caution">
    <text evidence="7">The sequence shown here is derived from an EMBL/GenBank/DDBJ whole genome shotgun (WGS) entry which is preliminary data.</text>
</comment>
<dbReference type="GO" id="GO:0005886">
    <property type="term" value="C:plasma membrane"/>
    <property type="evidence" value="ECO:0007669"/>
    <property type="project" value="UniProtKB-ARBA"/>
</dbReference>
<evidence type="ECO:0000256" key="5">
    <source>
        <dbReference type="SAM" id="MobiDB-lite"/>
    </source>
</evidence>
<protein>
    <recommendedName>
        <fullName evidence="6">Protein kinase domain-containing protein</fullName>
    </recommendedName>
</protein>